<organism evidence="1 2">
    <name type="scientific">Cirrhinus mrigala</name>
    <name type="common">Mrigala</name>
    <dbReference type="NCBI Taxonomy" id="683832"/>
    <lineage>
        <taxon>Eukaryota</taxon>
        <taxon>Metazoa</taxon>
        <taxon>Chordata</taxon>
        <taxon>Craniata</taxon>
        <taxon>Vertebrata</taxon>
        <taxon>Euteleostomi</taxon>
        <taxon>Actinopterygii</taxon>
        <taxon>Neopterygii</taxon>
        <taxon>Teleostei</taxon>
        <taxon>Ostariophysi</taxon>
        <taxon>Cypriniformes</taxon>
        <taxon>Cyprinidae</taxon>
        <taxon>Labeoninae</taxon>
        <taxon>Labeonini</taxon>
        <taxon>Cirrhinus</taxon>
    </lineage>
</organism>
<comment type="caution">
    <text evidence="1">The sequence shown here is derived from an EMBL/GenBank/DDBJ whole genome shotgun (WGS) entry which is preliminary data.</text>
</comment>
<evidence type="ECO:0000313" key="2">
    <source>
        <dbReference type="Proteomes" id="UP001529510"/>
    </source>
</evidence>
<proteinExistence type="predicted"/>
<dbReference type="EMBL" id="JAMKFB020000001">
    <property type="protein sequence ID" value="KAL0202511.1"/>
    <property type="molecule type" value="Genomic_DNA"/>
</dbReference>
<dbReference type="Proteomes" id="UP001529510">
    <property type="component" value="Unassembled WGS sequence"/>
</dbReference>
<keyword evidence="2" id="KW-1185">Reference proteome</keyword>
<sequence length="58" mass="6796">ATIMVFQAVAEYRIQVKEIKQLDLEMTIRVEGSRQPVVWKFNKENSHLTQTEKVSFAE</sequence>
<protein>
    <submittedName>
        <fullName evidence="1">Uncharacterized protein</fullName>
    </submittedName>
</protein>
<name>A0ABD0RVN0_CIRMR</name>
<accession>A0ABD0RVN0</accession>
<reference evidence="1 2" key="1">
    <citation type="submission" date="2024-05" db="EMBL/GenBank/DDBJ databases">
        <title>Genome sequencing and assembly of Indian major carp, Cirrhinus mrigala (Hamilton, 1822).</title>
        <authorList>
            <person name="Mohindra V."/>
            <person name="Chowdhury L.M."/>
            <person name="Lal K."/>
            <person name="Jena J.K."/>
        </authorList>
    </citation>
    <scope>NUCLEOTIDE SEQUENCE [LARGE SCALE GENOMIC DNA]</scope>
    <source>
        <strain evidence="1">CM1030</strain>
        <tissue evidence="1">Blood</tissue>
    </source>
</reference>
<feature type="non-terminal residue" evidence="1">
    <location>
        <position position="1"/>
    </location>
</feature>
<feature type="non-terminal residue" evidence="1">
    <location>
        <position position="58"/>
    </location>
</feature>
<dbReference type="AlphaFoldDB" id="A0ABD0RVN0"/>
<gene>
    <name evidence="1" type="ORF">M9458_000529</name>
</gene>
<evidence type="ECO:0000313" key="1">
    <source>
        <dbReference type="EMBL" id="KAL0202511.1"/>
    </source>
</evidence>
<dbReference type="Gene3D" id="2.20.210.20">
    <property type="match status" value="1"/>
</dbReference>